<evidence type="ECO:0000313" key="3">
    <source>
        <dbReference type="Proteomes" id="UP001652542"/>
    </source>
</evidence>
<dbReference type="Proteomes" id="UP001652542">
    <property type="component" value="Unassembled WGS sequence"/>
</dbReference>
<dbReference type="Gene3D" id="3.30.1460.30">
    <property type="entry name" value="YgaC/TfoX-N like chaperone"/>
    <property type="match status" value="1"/>
</dbReference>
<evidence type="ECO:0000313" key="2">
    <source>
        <dbReference type="EMBL" id="MCV2869856.1"/>
    </source>
</evidence>
<sequence>MSVSDADIAFALDLFHQIGPLTTRKMMGGLCLYRGGVIFALLHSDGSLWLKAAGPFSDRLTAEGWERWSYQRPGRKPVDMPYFRLPDAALDDPALACNLATEALNHLE</sequence>
<proteinExistence type="predicted"/>
<accession>A0ABT2ZFH2</accession>
<dbReference type="SUPFAM" id="SSF159894">
    <property type="entry name" value="YgaC/TfoX-N like"/>
    <property type="match status" value="1"/>
</dbReference>
<dbReference type="RefSeq" id="WP_263735531.1">
    <property type="nucleotide sequence ID" value="NZ_JAOWKY010000004.1"/>
</dbReference>
<reference evidence="2 3" key="1">
    <citation type="submission" date="2022-10" db="EMBL/GenBank/DDBJ databases">
        <title>Defluviimonas sp. nov., isolated from ocean surface water.</title>
        <authorList>
            <person name="He W."/>
            <person name="Wang L."/>
            <person name="Zhang D.-F."/>
        </authorList>
    </citation>
    <scope>NUCLEOTIDE SEQUENCE [LARGE SCALE GENOMIC DNA]</scope>
    <source>
        <strain evidence="2 3">WL0002</strain>
    </source>
</reference>
<dbReference type="Pfam" id="PF04993">
    <property type="entry name" value="TfoX_N"/>
    <property type="match status" value="1"/>
</dbReference>
<dbReference type="InterPro" id="IPR007076">
    <property type="entry name" value="TfoX_N"/>
</dbReference>
<organism evidence="2 3">
    <name type="scientific">Albidovulum marisflavi</name>
    <dbReference type="NCBI Taxonomy" id="2984159"/>
    <lineage>
        <taxon>Bacteria</taxon>
        <taxon>Pseudomonadati</taxon>
        <taxon>Pseudomonadota</taxon>
        <taxon>Alphaproteobacteria</taxon>
        <taxon>Rhodobacterales</taxon>
        <taxon>Paracoccaceae</taxon>
        <taxon>Albidovulum</taxon>
    </lineage>
</organism>
<protein>
    <submittedName>
        <fullName evidence="2">TfoX/Sxy family protein</fullName>
    </submittedName>
</protein>
<evidence type="ECO:0000259" key="1">
    <source>
        <dbReference type="Pfam" id="PF04993"/>
    </source>
</evidence>
<feature type="domain" description="TfoX N-terminal" evidence="1">
    <location>
        <begin position="13"/>
        <end position="105"/>
    </location>
</feature>
<comment type="caution">
    <text evidence="2">The sequence shown here is derived from an EMBL/GenBank/DDBJ whole genome shotgun (WGS) entry which is preliminary data.</text>
</comment>
<gene>
    <name evidence="2" type="ORF">OEW28_14565</name>
</gene>
<dbReference type="EMBL" id="JAOWKY010000004">
    <property type="protein sequence ID" value="MCV2869856.1"/>
    <property type="molecule type" value="Genomic_DNA"/>
</dbReference>
<keyword evidence="3" id="KW-1185">Reference proteome</keyword>
<name>A0ABT2ZFH2_9RHOB</name>